<protein>
    <submittedName>
        <fullName evidence="2">Uncharacterized protein</fullName>
    </submittedName>
</protein>
<accession>A0A835MVZ2</accession>
<dbReference type="EMBL" id="JADGMS010000012">
    <property type="protein sequence ID" value="KAF9671558.1"/>
    <property type="molecule type" value="Genomic_DNA"/>
</dbReference>
<dbReference type="AlphaFoldDB" id="A0A835MVZ2"/>
<organism evidence="2 3">
    <name type="scientific">Salix dunnii</name>
    <dbReference type="NCBI Taxonomy" id="1413687"/>
    <lineage>
        <taxon>Eukaryota</taxon>
        <taxon>Viridiplantae</taxon>
        <taxon>Streptophyta</taxon>
        <taxon>Embryophyta</taxon>
        <taxon>Tracheophyta</taxon>
        <taxon>Spermatophyta</taxon>
        <taxon>Magnoliopsida</taxon>
        <taxon>eudicotyledons</taxon>
        <taxon>Gunneridae</taxon>
        <taxon>Pentapetalae</taxon>
        <taxon>rosids</taxon>
        <taxon>fabids</taxon>
        <taxon>Malpighiales</taxon>
        <taxon>Salicaceae</taxon>
        <taxon>Saliceae</taxon>
        <taxon>Salix</taxon>
    </lineage>
</organism>
<name>A0A835MVZ2_9ROSI</name>
<evidence type="ECO:0000313" key="2">
    <source>
        <dbReference type="EMBL" id="KAF9671558.1"/>
    </source>
</evidence>
<gene>
    <name evidence="2" type="ORF">SADUNF_Sadunf12G0060000</name>
</gene>
<reference evidence="2 3" key="1">
    <citation type="submission" date="2020-10" db="EMBL/GenBank/DDBJ databases">
        <title>Plant Genome Project.</title>
        <authorList>
            <person name="Zhang R.-G."/>
        </authorList>
    </citation>
    <scope>NUCLEOTIDE SEQUENCE [LARGE SCALE GENOMIC DNA]</scope>
    <source>
        <strain evidence="2">FAFU-HL-1</strain>
        <tissue evidence="2">Leaf</tissue>
    </source>
</reference>
<evidence type="ECO:0000313" key="3">
    <source>
        <dbReference type="Proteomes" id="UP000657918"/>
    </source>
</evidence>
<comment type="caution">
    <text evidence="2">The sequence shown here is derived from an EMBL/GenBank/DDBJ whole genome shotgun (WGS) entry which is preliminary data.</text>
</comment>
<evidence type="ECO:0000256" key="1">
    <source>
        <dbReference type="SAM" id="SignalP"/>
    </source>
</evidence>
<proteinExistence type="predicted"/>
<sequence>MRKLLAMVLLLLFHFLLDLAKALQTPPVIIGARISGCDFFRNTELMALDIGGLYQKILVANVDKFGVAKDDFGVVVFDTSFSTKVRKDVDIAKWARQRLFKQ</sequence>
<dbReference type="Proteomes" id="UP000657918">
    <property type="component" value="Unassembled WGS sequence"/>
</dbReference>
<keyword evidence="3" id="KW-1185">Reference proteome</keyword>
<feature type="chain" id="PRO_5032381669" evidence="1">
    <location>
        <begin position="23"/>
        <end position="102"/>
    </location>
</feature>
<feature type="signal peptide" evidence="1">
    <location>
        <begin position="1"/>
        <end position="22"/>
    </location>
</feature>
<keyword evidence="1" id="KW-0732">Signal</keyword>